<organism evidence="1 2">
    <name type="scientific">[Clostridium] asparagiforme DSM 15981</name>
    <dbReference type="NCBI Taxonomy" id="518636"/>
    <lineage>
        <taxon>Bacteria</taxon>
        <taxon>Bacillati</taxon>
        <taxon>Bacillota</taxon>
        <taxon>Clostridia</taxon>
        <taxon>Lachnospirales</taxon>
        <taxon>Lachnospiraceae</taxon>
        <taxon>Enterocloster</taxon>
    </lineage>
</organism>
<protein>
    <submittedName>
        <fullName evidence="1">Uncharacterized protein</fullName>
    </submittedName>
</protein>
<name>C0D2Y7_9FIRM</name>
<dbReference type="Proteomes" id="UP000004756">
    <property type="component" value="Unassembled WGS sequence"/>
</dbReference>
<proteinExistence type="predicted"/>
<evidence type="ECO:0000313" key="2">
    <source>
        <dbReference type="Proteomes" id="UP000004756"/>
    </source>
</evidence>
<evidence type="ECO:0000313" key="1">
    <source>
        <dbReference type="EMBL" id="EEG54317.1"/>
    </source>
</evidence>
<comment type="caution">
    <text evidence="1">The sequence shown here is derived from an EMBL/GenBank/DDBJ whole genome shotgun (WGS) entry which is preliminary data.</text>
</comment>
<gene>
    <name evidence="1" type="ORF">CLOSTASPAR_03627</name>
</gene>
<keyword evidence="2" id="KW-1185">Reference proteome</keyword>
<reference evidence="1 2" key="1">
    <citation type="submission" date="2009-01" db="EMBL/GenBank/DDBJ databases">
        <authorList>
            <person name="Fulton L."/>
            <person name="Clifton S."/>
            <person name="Fulton B."/>
            <person name="Xu J."/>
            <person name="Minx P."/>
            <person name="Pepin K.H."/>
            <person name="Johnson M."/>
            <person name="Bhonagiri V."/>
            <person name="Nash W.E."/>
            <person name="Mardis E.R."/>
            <person name="Wilson R.K."/>
        </authorList>
    </citation>
    <scope>NUCLEOTIDE SEQUENCE [LARGE SCALE GENOMIC DNA]</scope>
    <source>
        <strain evidence="1 2">DSM 15981</strain>
    </source>
</reference>
<dbReference type="EMBL" id="ACCJ01000280">
    <property type="protein sequence ID" value="EEG54317.1"/>
    <property type="molecule type" value="Genomic_DNA"/>
</dbReference>
<dbReference type="AlphaFoldDB" id="C0D2Y7"/>
<reference evidence="1 2" key="2">
    <citation type="submission" date="2009-02" db="EMBL/GenBank/DDBJ databases">
        <title>Draft genome sequence of Clostridium asparagiforme (DSM 15981).</title>
        <authorList>
            <person name="Sudarsanam P."/>
            <person name="Ley R."/>
            <person name="Guruge J."/>
            <person name="Turnbaugh P.J."/>
            <person name="Mahowald M."/>
            <person name="Liep D."/>
            <person name="Gordon J."/>
        </authorList>
    </citation>
    <scope>NUCLEOTIDE SEQUENCE [LARGE SCALE GENOMIC DNA]</scope>
    <source>
        <strain evidence="1 2">DSM 15981</strain>
    </source>
</reference>
<dbReference type="HOGENOM" id="CLU_3133931_0_0_9"/>
<sequence length="49" mass="5630">MRQFARTQVFCEQECDTDIAGVTQNCCTAESLRKIIEERGLEFHGFGNF</sequence>
<accession>C0D2Y7</accession>